<evidence type="ECO:0000313" key="6">
    <source>
        <dbReference type="EMBL" id="KAG0292887.1"/>
    </source>
</evidence>
<evidence type="ECO:0000259" key="5">
    <source>
        <dbReference type="PROSITE" id="PS50157"/>
    </source>
</evidence>
<keyword evidence="2 4" id="KW-0863">Zinc-finger</keyword>
<gene>
    <name evidence="6" type="ORF">BGZ96_003536</name>
</gene>
<feature type="domain" description="C2H2-type" evidence="5">
    <location>
        <begin position="385"/>
        <end position="412"/>
    </location>
</feature>
<comment type="caution">
    <text evidence="6">The sequence shown here is derived from an EMBL/GenBank/DDBJ whole genome shotgun (WGS) entry which is preliminary data.</text>
</comment>
<keyword evidence="1" id="KW-0479">Metal-binding</keyword>
<feature type="domain" description="C2H2-type" evidence="5">
    <location>
        <begin position="446"/>
        <end position="473"/>
    </location>
</feature>
<dbReference type="SUPFAM" id="SSF57667">
    <property type="entry name" value="beta-beta-alpha zinc fingers"/>
    <property type="match status" value="1"/>
</dbReference>
<feature type="domain" description="C2H2-type" evidence="5">
    <location>
        <begin position="415"/>
        <end position="440"/>
    </location>
</feature>
<dbReference type="PROSITE" id="PS00028">
    <property type="entry name" value="ZINC_FINGER_C2H2_1"/>
    <property type="match status" value="2"/>
</dbReference>
<name>A0ABQ7K7P7_9FUNG</name>
<dbReference type="Gene3D" id="3.30.160.60">
    <property type="entry name" value="Classic Zinc Finger"/>
    <property type="match status" value="2"/>
</dbReference>
<dbReference type="EMBL" id="JAAAIM010000177">
    <property type="protein sequence ID" value="KAG0292887.1"/>
    <property type="molecule type" value="Genomic_DNA"/>
</dbReference>
<keyword evidence="3" id="KW-0862">Zinc</keyword>
<accession>A0ABQ7K7P7</accession>
<sequence length="473" mass="50773">MSSTNPLNPRKPKAMLATLAPSIQLMDPSASASAFTPAPASATLTKGDASGFDHLSPFDEVCASAFNTPYAPYLDTPDQTPTQTPLFDSVASEDLCLLQLDDLWTPSAVATLPAASAACIANDSSFAQTSMTLDFDLSFTSSASASTPLSSTTQSGQAAQDDVQTNARLQAENALLDFVLFDDIAFPSPISTFSTPMTNTLTSPSSASSKEFETNELALQLVAAAAASMSCQSSLTSTQTSPLTTDTSDVLGSLFSDVDLTPLMETTTTFPTATATSLFSSNFTLDSAVNAVKSSFSFDFDNGGFEIQPSPMISAGTTSPMDMNIFLSLCSQQQQQPQQQQQASLFPSPLLSATAALSQTSPAENPLKRKAVEVQQTGEESPRQFVCAICGRAFSRLFNLNTHERTHDRSKARLFACPEQGCTKTFTRRNDCQRHQISIHKVTDIFSCNKCPERYSSREELRSHTDRNCQESH</sequence>
<organism evidence="6 7">
    <name type="scientific">Linnemannia gamsii</name>
    <dbReference type="NCBI Taxonomy" id="64522"/>
    <lineage>
        <taxon>Eukaryota</taxon>
        <taxon>Fungi</taxon>
        <taxon>Fungi incertae sedis</taxon>
        <taxon>Mucoromycota</taxon>
        <taxon>Mortierellomycotina</taxon>
        <taxon>Mortierellomycetes</taxon>
        <taxon>Mortierellales</taxon>
        <taxon>Mortierellaceae</taxon>
        <taxon>Linnemannia</taxon>
    </lineage>
</organism>
<evidence type="ECO:0000256" key="1">
    <source>
        <dbReference type="ARBA" id="ARBA00022723"/>
    </source>
</evidence>
<dbReference type="SMART" id="SM00355">
    <property type="entry name" value="ZnF_C2H2"/>
    <property type="match status" value="3"/>
</dbReference>
<dbReference type="PROSITE" id="PS50157">
    <property type="entry name" value="ZINC_FINGER_C2H2_2"/>
    <property type="match status" value="3"/>
</dbReference>
<keyword evidence="7" id="KW-1185">Reference proteome</keyword>
<dbReference type="PANTHER" id="PTHR23235">
    <property type="entry name" value="KRUEPPEL-LIKE TRANSCRIPTION FACTOR"/>
    <property type="match status" value="1"/>
</dbReference>
<evidence type="ECO:0000313" key="7">
    <source>
        <dbReference type="Proteomes" id="UP001194696"/>
    </source>
</evidence>
<dbReference type="InterPro" id="IPR036236">
    <property type="entry name" value="Znf_C2H2_sf"/>
</dbReference>
<evidence type="ECO:0000256" key="2">
    <source>
        <dbReference type="ARBA" id="ARBA00022771"/>
    </source>
</evidence>
<dbReference type="Pfam" id="PF00096">
    <property type="entry name" value="zf-C2H2"/>
    <property type="match status" value="2"/>
</dbReference>
<dbReference type="InterPro" id="IPR013087">
    <property type="entry name" value="Znf_C2H2_type"/>
</dbReference>
<protein>
    <recommendedName>
        <fullName evidence="5">C2H2-type domain-containing protein</fullName>
    </recommendedName>
</protein>
<proteinExistence type="predicted"/>
<reference evidence="6 7" key="1">
    <citation type="journal article" date="2020" name="Fungal Divers.">
        <title>Resolving the Mortierellaceae phylogeny through synthesis of multi-gene phylogenetics and phylogenomics.</title>
        <authorList>
            <person name="Vandepol N."/>
            <person name="Liber J."/>
            <person name="Desiro A."/>
            <person name="Na H."/>
            <person name="Kennedy M."/>
            <person name="Barry K."/>
            <person name="Grigoriev I.V."/>
            <person name="Miller A.N."/>
            <person name="O'Donnell K."/>
            <person name="Stajich J.E."/>
            <person name="Bonito G."/>
        </authorList>
    </citation>
    <scope>NUCLEOTIDE SEQUENCE [LARGE SCALE GENOMIC DNA]</scope>
    <source>
        <strain evidence="6 7">AD045</strain>
    </source>
</reference>
<dbReference type="Proteomes" id="UP001194696">
    <property type="component" value="Unassembled WGS sequence"/>
</dbReference>
<dbReference type="PANTHER" id="PTHR23235:SF120">
    <property type="entry name" value="KRUPPEL-LIKE FACTOR 15"/>
    <property type="match status" value="1"/>
</dbReference>
<evidence type="ECO:0000256" key="3">
    <source>
        <dbReference type="ARBA" id="ARBA00022833"/>
    </source>
</evidence>
<evidence type="ECO:0000256" key="4">
    <source>
        <dbReference type="PROSITE-ProRule" id="PRU00042"/>
    </source>
</evidence>